<dbReference type="Proteomes" id="UP000025227">
    <property type="component" value="Unplaced"/>
</dbReference>
<proteinExistence type="predicted"/>
<name>A0A7I5EA97_HAECO</name>
<protein>
    <submittedName>
        <fullName evidence="3">Gag-pol polyprotein</fullName>
    </submittedName>
</protein>
<feature type="compositionally biased region" description="Basic and acidic residues" evidence="1">
    <location>
        <begin position="114"/>
        <end position="136"/>
    </location>
</feature>
<keyword evidence="2" id="KW-1185">Reference proteome</keyword>
<reference evidence="3" key="1">
    <citation type="submission" date="2020-12" db="UniProtKB">
        <authorList>
            <consortium name="WormBaseParasite"/>
        </authorList>
    </citation>
    <scope>IDENTIFICATION</scope>
    <source>
        <strain evidence="3">MHco3</strain>
    </source>
</reference>
<accession>A0A7I5EA97</accession>
<evidence type="ECO:0000256" key="1">
    <source>
        <dbReference type="SAM" id="MobiDB-lite"/>
    </source>
</evidence>
<dbReference type="WBParaSite" id="HCON_00101470-00001">
    <property type="protein sequence ID" value="HCON_00101470-00001"/>
    <property type="gene ID" value="HCON_00101470"/>
</dbReference>
<evidence type="ECO:0000313" key="2">
    <source>
        <dbReference type="Proteomes" id="UP000025227"/>
    </source>
</evidence>
<dbReference type="AlphaFoldDB" id="A0A7I5EA97"/>
<dbReference type="OrthoDB" id="5860472at2759"/>
<feature type="compositionally biased region" description="Basic and acidic residues" evidence="1">
    <location>
        <begin position="86"/>
        <end position="97"/>
    </location>
</feature>
<sequence length="355" mass="38391">MSSMYKLPPLVPVDLDVKPIDIMYTIPSYHGTTNSNSADTMCNGLPEETFDPAKEIEHKQHDLIKSLMNLGSTLDNLLKEMEKAVGAKKNEKGKKEIVTAAPSSSENHVAASKNDTKKDKEAKKEARKAAKAEAKSKVGTAPSSGVKSAAVGSSDRQWTINEEKTTSETGQSLTACLPQSFVEFDRKSLGDITLTFTPEDQPWVEALSNVGSKRNVAFKGVVSNDCKEPSTTTINTSLGDNFSVVSPGCPLKCRTTSWKLLGAALGIFSFAPNHSIQAAHQHVWLSKVDLVLGGKMTKEQVIREASRFLSQFDALGSQFNFGVADVVARSVLIGSSTSPLPNNVELWSKRLDSVM</sequence>
<feature type="compositionally biased region" description="Low complexity" evidence="1">
    <location>
        <begin position="143"/>
        <end position="154"/>
    </location>
</feature>
<dbReference type="OMA" id="DDRKTWE"/>
<organism evidence="2 3">
    <name type="scientific">Haemonchus contortus</name>
    <name type="common">Barber pole worm</name>
    <dbReference type="NCBI Taxonomy" id="6289"/>
    <lineage>
        <taxon>Eukaryota</taxon>
        <taxon>Metazoa</taxon>
        <taxon>Ecdysozoa</taxon>
        <taxon>Nematoda</taxon>
        <taxon>Chromadorea</taxon>
        <taxon>Rhabditida</taxon>
        <taxon>Rhabditina</taxon>
        <taxon>Rhabditomorpha</taxon>
        <taxon>Strongyloidea</taxon>
        <taxon>Trichostrongylidae</taxon>
        <taxon>Haemonchus</taxon>
    </lineage>
</organism>
<feature type="region of interest" description="Disordered" evidence="1">
    <location>
        <begin position="86"/>
        <end position="158"/>
    </location>
</feature>
<evidence type="ECO:0000313" key="3">
    <source>
        <dbReference type="WBParaSite" id="HCON_00101470-00001"/>
    </source>
</evidence>